<comment type="subcellular location">
    <subcellularLocation>
        <location evidence="1">Cell membrane</location>
        <topology evidence="1">Lipid-anchor</topology>
        <topology evidence="1">GPI-anchor</topology>
    </subcellularLocation>
</comment>
<dbReference type="Proteomes" id="UP000818029">
    <property type="component" value="Chromosome D06"/>
</dbReference>
<dbReference type="GO" id="GO:0098552">
    <property type="term" value="C:side of membrane"/>
    <property type="evidence" value="ECO:0007669"/>
    <property type="project" value="UniProtKB-KW"/>
</dbReference>
<evidence type="ECO:0000256" key="1">
    <source>
        <dbReference type="ARBA" id="ARBA00004609"/>
    </source>
</evidence>
<feature type="domain" description="COBRA C-terminal" evidence="10">
    <location>
        <begin position="424"/>
        <end position="633"/>
    </location>
</feature>
<keyword evidence="3" id="KW-1003">Cell membrane</keyword>
<organism evidence="11 12">
    <name type="scientific">Gossypium hirsutum</name>
    <name type="common">Upland cotton</name>
    <name type="synonym">Gossypium mexicanum</name>
    <dbReference type="NCBI Taxonomy" id="3635"/>
    <lineage>
        <taxon>Eukaryota</taxon>
        <taxon>Viridiplantae</taxon>
        <taxon>Streptophyta</taxon>
        <taxon>Embryophyta</taxon>
        <taxon>Tracheophyta</taxon>
        <taxon>Spermatophyta</taxon>
        <taxon>Magnoliopsida</taxon>
        <taxon>eudicotyledons</taxon>
        <taxon>Gunneridae</taxon>
        <taxon>Pentapetalae</taxon>
        <taxon>rosids</taxon>
        <taxon>malvids</taxon>
        <taxon>Malvales</taxon>
        <taxon>Malvaceae</taxon>
        <taxon>Malvoideae</taxon>
        <taxon>Gossypium</taxon>
    </lineage>
</organism>
<evidence type="ECO:0000256" key="5">
    <source>
        <dbReference type="ARBA" id="ARBA00022729"/>
    </source>
</evidence>
<dbReference type="STRING" id="3635.A0A1U8IZU1"/>
<accession>A0A1U8IZU1</accession>
<dbReference type="GeneID" id="107901933"/>
<comment type="similarity">
    <text evidence="2">Belongs to the COBRA family.</text>
</comment>
<reference evidence="11" key="1">
    <citation type="journal article" date="2020" name="Nat. Genet.">
        <title>Genomic diversifications of five Gossypium allopolyploid species and their impact on cotton improvement.</title>
        <authorList>
            <person name="Chen Z.J."/>
            <person name="Sreedasyam A."/>
            <person name="Ando A."/>
            <person name="Song Q."/>
            <person name="De Santiago L.M."/>
            <person name="Hulse-Kemp A.M."/>
            <person name="Ding M."/>
            <person name="Ye W."/>
            <person name="Kirkbride R.C."/>
            <person name="Jenkins J."/>
            <person name="Plott C."/>
            <person name="Lovell J."/>
            <person name="Lin Y.M."/>
            <person name="Vaughn R."/>
            <person name="Liu B."/>
            <person name="Simpson S."/>
            <person name="Scheffler B.E."/>
            <person name="Wen L."/>
            <person name="Saski C.A."/>
            <person name="Grover C.E."/>
            <person name="Hu G."/>
            <person name="Conover J.L."/>
            <person name="Carlson J.W."/>
            <person name="Shu S."/>
            <person name="Boston L.B."/>
            <person name="Williams M."/>
            <person name="Peterson D.G."/>
            <person name="McGee K."/>
            <person name="Jones D.C."/>
            <person name="Wendel J.F."/>
            <person name="Stelly D.M."/>
            <person name="Grimwood J."/>
            <person name="Schmutz J."/>
        </authorList>
    </citation>
    <scope>NUCLEOTIDE SEQUENCE [LARGE SCALE GENOMIC DNA]</scope>
    <source>
        <strain evidence="11">cv. TM-1</strain>
    </source>
</reference>
<dbReference type="KEGG" id="ghi:107901933"/>
<evidence type="ECO:0000256" key="4">
    <source>
        <dbReference type="ARBA" id="ARBA00022622"/>
    </source>
</evidence>
<feature type="chain" id="PRO_5046647153" evidence="9">
    <location>
        <begin position="25"/>
        <end position="662"/>
    </location>
</feature>
<evidence type="ECO:0000313" key="12">
    <source>
        <dbReference type="RefSeq" id="XP_016683606.2"/>
    </source>
</evidence>
<keyword evidence="6" id="KW-0472">Membrane</keyword>
<gene>
    <name evidence="12" type="primary">LOC107901933</name>
</gene>
<dbReference type="GO" id="GO:0010215">
    <property type="term" value="P:cellulose microfibril organization"/>
    <property type="evidence" value="ECO:0007669"/>
    <property type="project" value="InterPro"/>
</dbReference>
<dbReference type="AlphaFoldDB" id="A0A1U8IZU1"/>
<dbReference type="Pfam" id="PF04833">
    <property type="entry name" value="COBRA"/>
    <property type="match status" value="1"/>
</dbReference>
<dbReference type="RefSeq" id="XP_016683606.2">
    <property type="nucleotide sequence ID" value="XM_016828117.2"/>
</dbReference>
<name>A0A1U8IZU1_GOSHI</name>
<evidence type="ECO:0000259" key="10">
    <source>
        <dbReference type="Pfam" id="PF25079"/>
    </source>
</evidence>
<feature type="signal peptide" evidence="9">
    <location>
        <begin position="1"/>
        <end position="24"/>
    </location>
</feature>
<keyword evidence="4" id="KW-0336">GPI-anchor</keyword>
<keyword evidence="11" id="KW-1185">Reference proteome</keyword>
<dbReference type="PANTHER" id="PTHR31052">
    <property type="entry name" value="COBRA-LIKE PROTEIN 7"/>
    <property type="match status" value="1"/>
</dbReference>
<protein>
    <submittedName>
        <fullName evidence="12">COBRA-like protein 10</fullName>
    </submittedName>
</protein>
<keyword evidence="7" id="KW-0325">Glycoprotein</keyword>
<keyword evidence="5 9" id="KW-0732">Signal</keyword>
<evidence type="ECO:0000313" key="11">
    <source>
        <dbReference type="Proteomes" id="UP000818029"/>
    </source>
</evidence>
<proteinExistence type="inferred from homology"/>
<dbReference type="InterPro" id="IPR006918">
    <property type="entry name" value="COBRA_pln"/>
</dbReference>
<keyword evidence="8" id="KW-0449">Lipoprotein</keyword>
<evidence type="ECO:0000256" key="2">
    <source>
        <dbReference type="ARBA" id="ARBA00005507"/>
    </source>
</evidence>
<dbReference type="GO" id="GO:0005886">
    <property type="term" value="C:plasma membrane"/>
    <property type="evidence" value="ECO:0007669"/>
    <property type="project" value="UniProtKB-SubCell"/>
</dbReference>
<dbReference type="InterPro" id="IPR056900">
    <property type="entry name" value="COB_C"/>
</dbReference>
<evidence type="ECO:0000256" key="3">
    <source>
        <dbReference type="ARBA" id="ARBA00022475"/>
    </source>
</evidence>
<evidence type="ECO:0000256" key="8">
    <source>
        <dbReference type="ARBA" id="ARBA00023288"/>
    </source>
</evidence>
<evidence type="ECO:0000256" key="6">
    <source>
        <dbReference type="ARBA" id="ARBA00023136"/>
    </source>
</evidence>
<dbReference type="PaxDb" id="3635-A0A1U8IZU1"/>
<dbReference type="Pfam" id="PF25079">
    <property type="entry name" value="COB_C"/>
    <property type="match status" value="1"/>
</dbReference>
<evidence type="ECO:0000256" key="7">
    <source>
        <dbReference type="ARBA" id="ARBA00023180"/>
    </source>
</evidence>
<reference evidence="12" key="2">
    <citation type="submission" date="2025-08" db="UniProtKB">
        <authorList>
            <consortium name="RefSeq"/>
        </authorList>
    </citation>
    <scope>IDENTIFICATION</scope>
</reference>
<dbReference type="PANTHER" id="PTHR31052:SF12">
    <property type="entry name" value="COBRA-LIKE PROTEIN 7"/>
    <property type="match status" value="1"/>
</dbReference>
<sequence>MKLSWKVVAFMLFLFHSTNHISLAQQQGNDEADDEAEKQPTIPKGQEHCKGIFIWYNFISRTKEFPRLKNTIAQSWAFKSRVTILNMGTSELQAWKIFIGFQYKEILVSAKGAVLTSGVDFPAPVGNGTYLSGYPQTDLETSIDTANELDKIQVKVELRGTQFGLKPPGNPMPKTIKLANDGYKCPSPTRRKASMYVCCVKDPKLKANKTTKTKFLPRQKGDLLISYDVSQAYKNNYLAQVTIENRHPLGRLDHWNLTWEWMRGEFINSLKGAYVRKVDISGCLNGKVGEYYGDMDFSKVLNCEKKPILFDLPPEKADDAQMGKIPFCCRNGTLLPETMDSTKSKSAFVIEVFKIPPDLNRTTIYPPHKWKIVGDLNPDYRCGAPIRVEPAQSPDPTGVEAVKYAIASWQIVCNISRPTKDNSRCCVTFSAYYNKSAIPCDTCACGCEDTAKCNPNKPAMLLPPEALLVPFENRSVKAKAWAQIQHFKVPKPLPCGDNCGVSINWHVSSDYKQGWAARLTLFNWKSINFENWFTAVQFKKAGSGYERMFSFNATLLKELNNTIFIQGIEGMNYLIGKKNGSDPENDPDVPGKQQSVVTFKKSGKTWPDIAKGDGFPTKVLFNGEECALPSRIPVSTGIRFSVSLSLLFLCKFVSFLLIQCLN</sequence>
<evidence type="ECO:0000256" key="9">
    <source>
        <dbReference type="SAM" id="SignalP"/>
    </source>
</evidence>